<sequence>MSELPYYRSVKSLAIWKAGKQQKAILSSEHAERYLRDIKEGKGFPSLWLPSSPEDLEKISLGILLRKGHLDTVNLVGLNESCFRNVGIEVSKVEVFNFPIPTVGHLHYELCTTDDNKLTAAIEIFLKCNGNFADFIKSDPNKINMRKIAAKYIDEVSESYKQKAQEWAKQYLQ</sequence>
<reference evidence="1 2" key="1">
    <citation type="journal article" date="2019" name="Genome Biol. Evol.">
        <title>Day and night: Metabolic profiles and evolutionary relationships of six axenic non-marine cyanobacteria.</title>
        <authorList>
            <person name="Will S.E."/>
            <person name="Henke P."/>
            <person name="Boedeker C."/>
            <person name="Huang S."/>
            <person name="Brinkmann H."/>
            <person name="Rohde M."/>
            <person name="Jarek M."/>
            <person name="Friedl T."/>
            <person name="Seufert S."/>
            <person name="Schumacher M."/>
            <person name="Overmann J."/>
            <person name="Neumann-Schaal M."/>
            <person name="Petersen J."/>
        </authorList>
    </citation>
    <scope>NUCLEOTIDE SEQUENCE [LARGE SCALE GENOMIC DNA]</scope>
    <source>
        <strain evidence="1 2">PCC 6912</strain>
    </source>
</reference>
<accession>A0A3S1FDY8</accession>
<keyword evidence="2" id="KW-1185">Reference proteome</keyword>
<dbReference type="STRING" id="211165.GCA_000317285_03490"/>
<proteinExistence type="predicted"/>
<dbReference type="OrthoDB" id="517091at2"/>
<dbReference type="RefSeq" id="WP_016875945.1">
    <property type="nucleotide sequence ID" value="NZ_AJLN01000094.1"/>
</dbReference>
<name>A0A3S1FDY8_CHLFR</name>
<evidence type="ECO:0000313" key="1">
    <source>
        <dbReference type="EMBL" id="RUR76258.1"/>
    </source>
</evidence>
<protein>
    <submittedName>
        <fullName evidence="1">Uncharacterized protein</fullName>
    </submittedName>
</protein>
<gene>
    <name evidence="1" type="ORF">PCC6912_44300</name>
</gene>
<dbReference type="EMBL" id="RSCJ01000021">
    <property type="protein sequence ID" value="RUR76258.1"/>
    <property type="molecule type" value="Genomic_DNA"/>
</dbReference>
<dbReference type="AlphaFoldDB" id="A0A3S1FDY8"/>
<comment type="caution">
    <text evidence="1">The sequence shown here is derived from an EMBL/GenBank/DDBJ whole genome shotgun (WGS) entry which is preliminary data.</text>
</comment>
<organism evidence="1 2">
    <name type="scientific">Chlorogloeopsis fritschii PCC 6912</name>
    <dbReference type="NCBI Taxonomy" id="211165"/>
    <lineage>
        <taxon>Bacteria</taxon>
        <taxon>Bacillati</taxon>
        <taxon>Cyanobacteriota</taxon>
        <taxon>Cyanophyceae</taxon>
        <taxon>Nostocales</taxon>
        <taxon>Chlorogloeopsidaceae</taxon>
        <taxon>Chlorogloeopsis</taxon>
    </lineage>
</organism>
<evidence type="ECO:0000313" key="2">
    <source>
        <dbReference type="Proteomes" id="UP000268857"/>
    </source>
</evidence>
<dbReference type="Proteomes" id="UP000268857">
    <property type="component" value="Unassembled WGS sequence"/>
</dbReference>